<proteinExistence type="inferred from homology"/>
<dbReference type="EMBL" id="MXAP01000063">
    <property type="protein sequence ID" value="OPH38195.1"/>
    <property type="molecule type" value="Genomic_DNA"/>
</dbReference>
<dbReference type="Proteomes" id="UP000254618">
    <property type="component" value="Unassembled WGS sequence"/>
</dbReference>
<evidence type="ECO:0000313" key="8">
    <source>
        <dbReference type="EMBL" id="STZ03141.1"/>
    </source>
</evidence>
<evidence type="ECO:0000256" key="1">
    <source>
        <dbReference type="ARBA" id="ARBA00004196"/>
    </source>
</evidence>
<organism evidence="8 10">
    <name type="scientific">Moraxella equi</name>
    <dbReference type="NCBI Taxonomy" id="60442"/>
    <lineage>
        <taxon>Bacteria</taxon>
        <taxon>Pseudomonadati</taxon>
        <taxon>Pseudomonadota</taxon>
        <taxon>Gammaproteobacteria</taxon>
        <taxon>Moraxellales</taxon>
        <taxon>Moraxellaceae</taxon>
        <taxon>Moraxella</taxon>
    </lineage>
</organism>
<evidence type="ECO:0000256" key="4">
    <source>
        <dbReference type="RuleBase" id="RU003744"/>
    </source>
</evidence>
<dbReference type="Proteomes" id="UP000190777">
    <property type="component" value="Unassembled WGS sequence"/>
</dbReference>
<keyword evidence="9" id="KW-1185">Reference proteome</keyword>
<keyword evidence="3 5" id="KW-0732">Signal</keyword>
<evidence type="ECO:0000256" key="2">
    <source>
        <dbReference type="ARBA" id="ARBA00010333"/>
    </source>
</evidence>
<name>A0A378QR33_9GAMM</name>
<comment type="subcellular location">
    <subcellularLocation>
        <location evidence="1">Cell envelope</location>
    </subcellularLocation>
</comment>
<reference evidence="8 10" key="2">
    <citation type="submission" date="2018-06" db="EMBL/GenBank/DDBJ databases">
        <authorList>
            <consortium name="Pathogen Informatics"/>
            <person name="Doyle S."/>
        </authorList>
    </citation>
    <scope>NUCLEOTIDE SEQUENCE [LARGE SCALE GENOMIC DNA]</scope>
    <source>
        <strain evidence="8 10">NCTC11012</strain>
    </source>
</reference>
<evidence type="ECO:0000256" key="3">
    <source>
        <dbReference type="ARBA" id="ARBA00022729"/>
    </source>
</evidence>
<reference evidence="7 9" key="1">
    <citation type="submission" date="2017-03" db="EMBL/GenBank/DDBJ databases">
        <title>Draft genome sequence of Moraxella equi CCUG 4950T type strain.</title>
        <authorList>
            <person name="Salva-Serra F."/>
            <person name="Engstrom-Jakobsson H."/>
            <person name="Thorell K."/>
            <person name="Jaen-Luchoro D."/>
            <person name="Gonzales-Siles L."/>
            <person name="Karlsson R."/>
            <person name="Yazdan S."/>
            <person name="Boulund F."/>
            <person name="Johnning A."/>
            <person name="Engstrand L."/>
            <person name="Kristiansson E."/>
            <person name="Moore E."/>
        </authorList>
    </citation>
    <scope>NUCLEOTIDE SEQUENCE [LARGE SCALE GENOMIC DNA]</scope>
    <source>
        <strain evidence="7 9">CCUG 4950</strain>
    </source>
</reference>
<evidence type="ECO:0000313" key="10">
    <source>
        <dbReference type="Proteomes" id="UP000254618"/>
    </source>
</evidence>
<accession>A0A378QR33</accession>
<dbReference type="PANTHER" id="PTHR35936">
    <property type="entry name" value="MEMBRANE-BOUND LYTIC MUREIN TRANSGLYCOSYLASE F"/>
    <property type="match status" value="1"/>
</dbReference>
<sequence length="282" mass="30531">MKYTSFLSRFAVIGVICGAGLLSACGDKEPTTNTGAKQNANPDNAKTLKVAVNSGMSPFAYIDGKGNPIGFDVELVQQIAKKNGYEVKFNILPWQEMFKSVEQGTSDLAISSISYTPEREGKYLLSNPYVYLPAGILSLDGKADIDSVADLKSLKLGVQKETVFENFARDNGIDQVVAQDKVFLSFQDLANGKVDAIISDKQIVQHIANAHPEYKTKLLEHGDANDKGSYAVAVAPKGKTQVIEMFNQGLADMKASGEFQALEQKWFENTGGESAQTAKKSS</sequence>
<dbReference type="GO" id="GO:0030313">
    <property type="term" value="C:cell envelope"/>
    <property type="evidence" value="ECO:0007669"/>
    <property type="project" value="UniProtKB-SubCell"/>
</dbReference>
<evidence type="ECO:0000259" key="6">
    <source>
        <dbReference type="SMART" id="SM00062"/>
    </source>
</evidence>
<dbReference type="PANTHER" id="PTHR35936:SF19">
    <property type="entry name" value="AMINO-ACID-BINDING PROTEIN YXEM-RELATED"/>
    <property type="match status" value="1"/>
</dbReference>
<dbReference type="PROSITE" id="PS01039">
    <property type="entry name" value="SBP_BACTERIAL_3"/>
    <property type="match status" value="1"/>
</dbReference>
<dbReference type="PROSITE" id="PS51257">
    <property type="entry name" value="PROKAR_LIPOPROTEIN"/>
    <property type="match status" value="1"/>
</dbReference>
<gene>
    <name evidence="8" type="primary">fliY_2</name>
    <name evidence="7" type="ORF">B5J93_06515</name>
    <name evidence="8" type="ORF">NCTC11012_01375</name>
</gene>
<dbReference type="EMBL" id="UGQF01000001">
    <property type="protein sequence ID" value="STZ03141.1"/>
    <property type="molecule type" value="Genomic_DNA"/>
</dbReference>
<protein>
    <submittedName>
        <fullName evidence="8">Sulfate starvation-induced protein 7</fullName>
    </submittedName>
</protein>
<dbReference type="RefSeq" id="WP_079325649.1">
    <property type="nucleotide sequence ID" value="NZ_MXAP01000063.1"/>
</dbReference>
<dbReference type="SUPFAM" id="SSF53850">
    <property type="entry name" value="Periplasmic binding protein-like II"/>
    <property type="match status" value="1"/>
</dbReference>
<feature type="domain" description="Solute-binding protein family 3/N-terminal" evidence="6">
    <location>
        <begin position="47"/>
        <end position="269"/>
    </location>
</feature>
<evidence type="ECO:0000313" key="7">
    <source>
        <dbReference type="EMBL" id="OPH38195.1"/>
    </source>
</evidence>
<evidence type="ECO:0000313" key="9">
    <source>
        <dbReference type="Proteomes" id="UP000190777"/>
    </source>
</evidence>
<dbReference type="Pfam" id="PF00497">
    <property type="entry name" value="SBP_bac_3"/>
    <property type="match status" value="1"/>
</dbReference>
<dbReference type="AlphaFoldDB" id="A0A378QR33"/>
<evidence type="ECO:0000256" key="5">
    <source>
        <dbReference type="SAM" id="SignalP"/>
    </source>
</evidence>
<dbReference type="InterPro" id="IPR001638">
    <property type="entry name" value="Solute-binding_3/MltF_N"/>
</dbReference>
<dbReference type="CDD" id="cd13530">
    <property type="entry name" value="PBP2_peptides_like"/>
    <property type="match status" value="1"/>
</dbReference>
<dbReference type="Gene3D" id="3.40.190.10">
    <property type="entry name" value="Periplasmic binding protein-like II"/>
    <property type="match status" value="2"/>
</dbReference>
<comment type="similarity">
    <text evidence="2 4">Belongs to the bacterial solute-binding protein 3 family.</text>
</comment>
<feature type="chain" id="PRO_5016888205" evidence="5">
    <location>
        <begin position="25"/>
        <end position="282"/>
    </location>
</feature>
<dbReference type="InterPro" id="IPR018313">
    <property type="entry name" value="SBP_3_CS"/>
</dbReference>
<dbReference type="SMART" id="SM00062">
    <property type="entry name" value="PBPb"/>
    <property type="match status" value="1"/>
</dbReference>
<feature type="signal peptide" evidence="5">
    <location>
        <begin position="1"/>
        <end position="24"/>
    </location>
</feature>